<sequence>MKLTREFQVRSYDALVSHTSIVFIRSIMLEVVARRNADPRTFGELFYTIYYEIQEITLLEALSLLL</sequence>
<proteinExistence type="predicted"/>
<dbReference type="KEGG" id="alam:RT761_02678"/>
<protein>
    <submittedName>
        <fullName evidence="1">Uncharacterized protein</fullName>
    </submittedName>
</protein>
<reference evidence="1 2" key="1">
    <citation type="journal article" date="2021" name="Nat. Commun.">
        <title>Isolation of a member of the candidate phylum Atribacteria reveals a unique cell membrane structure.</title>
        <authorList>
            <person name="Taiki K."/>
            <person name="Nobu M.K."/>
            <person name="Kusada H."/>
            <person name="Meng X.-Y."/>
            <person name="Hosoki N."/>
            <person name="Uematsu K."/>
            <person name="Yoshioka H."/>
            <person name="Kamagata Y."/>
            <person name="Tamaki H."/>
        </authorList>
    </citation>
    <scope>NUCLEOTIDE SEQUENCE [LARGE SCALE GENOMIC DNA]</scope>
    <source>
        <strain evidence="1 2">RT761</strain>
    </source>
</reference>
<organism evidence="1 2">
    <name type="scientific">Atribacter laminatus</name>
    <dbReference type="NCBI Taxonomy" id="2847778"/>
    <lineage>
        <taxon>Bacteria</taxon>
        <taxon>Pseudomonadati</taxon>
        <taxon>Atribacterota</taxon>
        <taxon>Atribacteria</taxon>
        <taxon>Atribacterales</taxon>
        <taxon>Atribacteraceae</taxon>
        <taxon>Atribacter</taxon>
    </lineage>
</organism>
<dbReference type="EMBL" id="CP065383">
    <property type="protein sequence ID" value="QPM69445.1"/>
    <property type="molecule type" value="Genomic_DNA"/>
</dbReference>
<accession>A0A7T1F4C7</accession>
<dbReference type="RefSeq" id="WP_218111925.1">
    <property type="nucleotide sequence ID" value="NZ_CP065383.1"/>
</dbReference>
<dbReference type="AlphaFoldDB" id="A0A7T1F4C7"/>
<keyword evidence="2" id="KW-1185">Reference proteome</keyword>
<evidence type="ECO:0000313" key="1">
    <source>
        <dbReference type="EMBL" id="QPM69445.1"/>
    </source>
</evidence>
<dbReference type="Proteomes" id="UP000594463">
    <property type="component" value="Chromosome"/>
</dbReference>
<gene>
    <name evidence="1" type="ORF">RT761_02678</name>
</gene>
<name>A0A7T1F4C7_ATRLM</name>
<evidence type="ECO:0000313" key="2">
    <source>
        <dbReference type="Proteomes" id="UP000594463"/>
    </source>
</evidence>